<dbReference type="RefSeq" id="WP_251259485.1">
    <property type="nucleotide sequence ID" value="NZ_JAMQGP010000001.1"/>
</dbReference>
<dbReference type="Pfam" id="PF00126">
    <property type="entry name" value="HTH_1"/>
    <property type="match status" value="1"/>
</dbReference>
<dbReference type="Pfam" id="PF03466">
    <property type="entry name" value="LysR_substrate"/>
    <property type="match status" value="1"/>
</dbReference>
<organism evidence="6 7">
    <name type="scientific">Echinimonas agarilytica</name>
    <dbReference type="NCBI Taxonomy" id="1215918"/>
    <lineage>
        <taxon>Bacteria</taxon>
        <taxon>Pseudomonadati</taxon>
        <taxon>Pseudomonadota</taxon>
        <taxon>Gammaproteobacteria</taxon>
        <taxon>Alteromonadales</taxon>
        <taxon>Echinimonadaceae</taxon>
        <taxon>Echinimonas</taxon>
    </lineage>
</organism>
<feature type="domain" description="HTH lysR-type" evidence="5">
    <location>
        <begin position="1"/>
        <end position="58"/>
    </location>
</feature>
<keyword evidence="2" id="KW-0805">Transcription regulation</keyword>
<dbReference type="SUPFAM" id="SSF46785">
    <property type="entry name" value="Winged helix' DNA-binding domain"/>
    <property type="match status" value="1"/>
</dbReference>
<keyword evidence="3" id="KW-0238">DNA-binding</keyword>
<dbReference type="AlphaFoldDB" id="A0AA41W3W0"/>
<dbReference type="Gene3D" id="3.40.190.10">
    <property type="entry name" value="Periplasmic binding protein-like II"/>
    <property type="match status" value="2"/>
</dbReference>
<keyword evidence="7" id="KW-1185">Reference proteome</keyword>
<dbReference type="InterPro" id="IPR036390">
    <property type="entry name" value="WH_DNA-bd_sf"/>
</dbReference>
<dbReference type="PRINTS" id="PR00039">
    <property type="entry name" value="HTHLYSR"/>
</dbReference>
<proteinExistence type="inferred from homology"/>
<dbReference type="InterPro" id="IPR036388">
    <property type="entry name" value="WH-like_DNA-bd_sf"/>
</dbReference>
<protein>
    <submittedName>
        <fullName evidence="6">LysR family transcriptional regulator</fullName>
    </submittedName>
</protein>
<keyword evidence="4" id="KW-0804">Transcription</keyword>
<dbReference type="PROSITE" id="PS50931">
    <property type="entry name" value="HTH_LYSR"/>
    <property type="match status" value="1"/>
</dbReference>
<reference evidence="6 7" key="1">
    <citation type="journal article" date="2013" name="Antonie Van Leeuwenhoek">
        <title>Echinimonas agarilytica gen. nov., sp. nov., a new gammaproteobacterium isolated from the sea urchin Strongylocentrotus intermedius.</title>
        <authorList>
            <person name="Nedashkovskaya O.I."/>
            <person name="Stenkova A.M."/>
            <person name="Zhukova N.V."/>
            <person name="Van Trappen S."/>
            <person name="Lee J.S."/>
            <person name="Kim S.B."/>
        </authorList>
    </citation>
    <scope>NUCLEOTIDE SEQUENCE [LARGE SCALE GENOMIC DNA]</scope>
    <source>
        <strain evidence="6 7">KMM 6351</strain>
    </source>
</reference>
<evidence type="ECO:0000256" key="3">
    <source>
        <dbReference type="ARBA" id="ARBA00023125"/>
    </source>
</evidence>
<dbReference type="EMBL" id="JAMQGP010000001">
    <property type="protein sequence ID" value="MCM2678168.1"/>
    <property type="molecule type" value="Genomic_DNA"/>
</dbReference>
<comment type="caution">
    <text evidence="6">The sequence shown here is derived from an EMBL/GenBank/DDBJ whole genome shotgun (WGS) entry which is preliminary data.</text>
</comment>
<dbReference type="Proteomes" id="UP001165393">
    <property type="component" value="Unassembled WGS sequence"/>
</dbReference>
<evidence type="ECO:0000256" key="4">
    <source>
        <dbReference type="ARBA" id="ARBA00023163"/>
    </source>
</evidence>
<dbReference type="InterPro" id="IPR005119">
    <property type="entry name" value="LysR_subst-bd"/>
</dbReference>
<dbReference type="GO" id="GO:0003677">
    <property type="term" value="F:DNA binding"/>
    <property type="evidence" value="ECO:0007669"/>
    <property type="project" value="UniProtKB-KW"/>
</dbReference>
<evidence type="ECO:0000259" key="5">
    <source>
        <dbReference type="PROSITE" id="PS50931"/>
    </source>
</evidence>
<accession>A0AA41W3W0</accession>
<dbReference type="PANTHER" id="PTHR30118">
    <property type="entry name" value="HTH-TYPE TRANSCRIPTIONAL REGULATOR LEUO-RELATED"/>
    <property type="match status" value="1"/>
</dbReference>
<gene>
    <name evidence="6" type="ORF">NAF29_00585</name>
</gene>
<dbReference type="PANTHER" id="PTHR30118:SF14">
    <property type="entry name" value="LYSR FAMILY TRANSCRIPTIONAL REGULATOR"/>
    <property type="match status" value="1"/>
</dbReference>
<dbReference type="Gene3D" id="1.10.10.10">
    <property type="entry name" value="Winged helix-like DNA-binding domain superfamily/Winged helix DNA-binding domain"/>
    <property type="match status" value="1"/>
</dbReference>
<evidence type="ECO:0000313" key="7">
    <source>
        <dbReference type="Proteomes" id="UP001165393"/>
    </source>
</evidence>
<comment type="similarity">
    <text evidence="1">Belongs to the LysR transcriptional regulatory family.</text>
</comment>
<evidence type="ECO:0000256" key="1">
    <source>
        <dbReference type="ARBA" id="ARBA00009437"/>
    </source>
</evidence>
<dbReference type="InterPro" id="IPR000847">
    <property type="entry name" value="LysR_HTH_N"/>
</dbReference>
<dbReference type="SUPFAM" id="SSF53850">
    <property type="entry name" value="Periplasmic binding protein-like II"/>
    <property type="match status" value="1"/>
</dbReference>
<sequence>MNLNFIKSFLAIYDYQSITKAAEHLNITQPSLSAGLKNFETQLGKSLFHRAGRVITPTDECHYFALQCREIVERLDAALNNTPQIKVCCPELVMQVLPNIDNVYFIETPAIEYSSLDKLRTGEVDIIVDDIAVTDYSFVSEVIGKQKLAFACRKDHPDIGDELSLEQFVNAEHIMLRLKDKNVGALETRTDESFVRNIVREVSGQSNLLLNARHSNAICIVCESMFALADELGLKVLPPPFELRDYEMKLIYHRRHANSQQHIEVRERIKQVLIDL</sequence>
<dbReference type="InterPro" id="IPR050389">
    <property type="entry name" value="LysR-type_TF"/>
</dbReference>
<dbReference type="GO" id="GO:0003700">
    <property type="term" value="F:DNA-binding transcription factor activity"/>
    <property type="evidence" value="ECO:0007669"/>
    <property type="project" value="InterPro"/>
</dbReference>
<evidence type="ECO:0000256" key="2">
    <source>
        <dbReference type="ARBA" id="ARBA00023015"/>
    </source>
</evidence>
<name>A0AA41W3W0_9GAMM</name>
<evidence type="ECO:0000313" key="6">
    <source>
        <dbReference type="EMBL" id="MCM2678168.1"/>
    </source>
</evidence>